<dbReference type="KEGG" id="bpg:Bathy09g04600"/>
<proteinExistence type="inferred from homology"/>
<dbReference type="InterPro" id="IPR001567">
    <property type="entry name" value="Pept_M3A_M3B_dom"/>
</dbReference>
<dbReference type="Proteomes" id="UP000198341">
    <property type="component" value="Chromosome 9"/>
</dbReference>
<evidence type="ECO:0000313" key="9">
    <source>
        <dbReference type="Proteomes" id="UP000198341"/>
    </source>
</evidence>
<evidence type="ECO:0000256" key="2">
    <source>
        <dbReference type="ARBA" id="ARBA00022723"/>
    </source>
</evidence>
<dbReference type="GO" id="GO:0004222">
    <property type="term" value="F:metalloendopeptidase activity"/>
    <property type="evidence" value="ECO:0007669"/>
    <property type="project" value="InterPro"/>
</dbReference>
<evidence type="ECO:0000259" key="7">
    <source>
        <dbReference type="Pfam" id="PF01432"/>
    </source>
</evidence>
<keyword evidence="9" id="KW-1185">Reference proteome</keyword>
<accession>K8F3C2</accession>
<dbReference type="AlphaFoldDB" id="K8F3C2"/>
<dbReference type="STRING" id="41875.K8F3C2"/>
<dbReference type="GO" id="GO:0006518">
    <property type="term" value="P:peptide metabolic process"/>
    <property type="evidence" value="ECO:0007669"/>
    <property type="project" value="TreeGrafter"/>
</dbReference>
<dbReference type="PANTHER" id="PTHR11804:SF84">
    <property type="entry name" value="SACCHAROLYSIN"/>
    <property type="match status" value="1"/>
</dbReference>
<dbReference type="OrthoDB" id="534666at2759"/>
<feature type="domain" description="Peptidase M3A/M3B catalytic" evidence="7">
    <location>
        <begin position="150"/>
        <end position="559"/>
    </location>
</feature>
<dbReference type="Pfam" id="PF01432">
    <property type="entry name" value="Peptidase_M3"/>
    <property type="match status" value="1"/>
</dbReference>
<name>K8F3C2_9CHLO</name>
<reference evidence="8 9" key="1">
    <citation type="submission" date="2011-10" db="EMBL/GenBank/DDBJ databases">
        <authorList>
            <person name="Genoscope - CEA"/>
        </authorList>
    </citation>
    <scope>NUCLEOTIDE SEQUENCE [LARGE SCALE GENOMIC DNA]</scope>
    <source>
        <strain evidence="8 9">RCC 1105</strain>
    </source>
</reference>
<organism evidence="8 9">
    <name type="scientific">Bathycoccus prasinos</name>
    <dbReference type="NCBI Taxonomy" id="41875"/>
    <lineage>
        <taxon>Eukaryota</taxon>
        <taxon>Viridiplantae</taxon>
        <taxon>Chlorophyta</taxon>
        <taxon>Mamiellophyceae</taxon>
        <taxon>Mamiellales</taxon>
        <taxon>Bathycoccaceae</taxon>
        <taxon>Bathycoccus</taxon>
    </lineage>
</organism>
<protein>
    <submittedName>
        <fullName evidence="8">Oligoendopeptidase F</fullName>
    </submittedName>
</protein>
<dbReference type="GeneID" id="19013966"/>
<evidence type="ECO:0000256" key="1">
    <source>
        <dbReference type="ARBA" id="ARBA00022670"/>
    </source>
</evidence>
<evidence type="ECO:0000313" key="8">
    <source>
        <dbReference type="EMBL" id="CCO66575.1"/>
    </source>
</evidence>
<dbReference type="RefSeq" id="XP_007511015.1">
    <property type="nucleotide sequence ID" value="XM_007510953.1"/>
</dbReference>
<gene>
    <name evidence="8" type="ORF">Bathy09g04600</name>
</gene>
<comment type="similarity">
    <text evidence="6">Belongs to the peptidase M3 family.</text>
</comment>
<dbReference type="GO" id="GO:0006508">
    <property type="term" value="P:proteolysis"/>
    <property type="evidence" value="ECO:0007669"/>
    <property type="project" value="UniProtKB-KW"/>
</dbReference>
<dbReference type="InterPro" id="IPR045090">
    <property type="entry name" value="Pept_M3A_M3B"/>
</dbReference>
<keyword evidence="3 6" id="KW-0378">Hydrolase</keyword>
<keyword evidence="1 6" id="KW-0645">Protease</keyword>
<evidence type="ECO:0000256" key="4">
    <source>
        <dbReference type="ARBA" id="ARBA00022833"/>
    </source>
</evidence>
<keyword evidence="2 6" id="KW-0479">Metal-binding</keyword>
<dbReference type="eggNOG" id="ENOG502RSKJ">
    <property type="taxonomic scope" value="Eukaryota"/>
</dbReference>
<dbReference type="PANTHER" id="PTHR11804">
    <property type="entry name" value="PROTEASE M3 THIMET OLIGOPEPTIDASE-RELATED"/>
    <property type="match status" value="1"/>
</dbReference>
<dbReference type="GO" id="GO:0046872">
    <property type="term" value="F:metal ion binding"/>
    <property type="evidence" value="ECO:0007669"/>
    <property type="project" value="UniProtKB-UniRule"/>
</dbReference>
<keyword evidence="5 6" id="KW-0482">Metalloprotease</keyword>
<dbReference type="SUPFAM" id="SSF55486">
    <property type="entry name" value="Metalloproteases ('zincins'), catalytic domain"/>
    <property type="match status" value="1"/>
</dbReference>
<evidence type="ECO:0000256" key="3">
    <source>
        <dbReference type="ARBA" id="ARBA00022801"/>
    </source>
</evidence>
<dbReference type="EMBL" id="FO082270">
    <property type="protein sequence ID" value="CCO66575.1"/>
    <property type="molecule type" value="Genomic_DNA"/>
</dbReference>
<sequence>MASSSPPSSQTTTAEFIENFNRDYLQRHKSYEDNFWETKMDLKGNSVENLNTSFNALETFLGDQNTLEKVRELLKRTDGSVSEEQKIVLNQIEKTLKCYIVESDDAKALRESMMKKEGTLQKSRNNLKTQYTDKDGKVVDTTPTVIRTKMRSDPEESVRKSCWEMLRKNGPFLLDNGFCDIIKERNRFARELGFEDFYDLKVTNAEGFSKKKCFEMLDGLEQATKPLLDKALEMLKKEKGEDATKPWNTGFALSGELTKLTDPYYPFEYAPEVWGRSFSKMNIKYKGATMRLDLCDRKGKYPNGFCHWPTAPYKTQDGTFIPSETNFTSLATPDEIGSGNTALTTLMHEGGHAAHFSNIVQGSPLFSQERAPFSVALAETQSMFLDALCEDASWQARYAKNRKGETIPWELIERSIKERHPYKVFQLRGMIAVPYFEKALYEMDEKDLTPENVLKVADEVEMKIQGGLAGRPLMSVPHILADESSCYYHGYVFAEMAVHQTREYFFKTGDGTIVDNPRVGKELIENYWVHGSGNPGFLGLVNNLTGSPLKHDAWVKELGVEVEDMLKEEKAEYEKALASASSSSKDEIDLEMRAIFVHGDDVISDSNDSNFTDACEKFRGWIYQEWPKTKTMA</sequence>
<keyword evidence="4 6" id="KW-0862">Zinc</keyword>
<evidence type="ECO:0000256" key="5">
    <source>
        <dbReference type="ARBA" id="ARBA00023049"/>
    </source>
</evidence>
<dbReference type="Gene3D" id="1.10.1370.30">
    <property type="match status" value="2"/>
</dbReference>
<comment type="cofactor">
    <cofactor evidence="6">
        <name>Zn(2+)</name>
        <dbReference type="ChEBI" id="CHEBI:29105"/>
    </cofactor>
    <text evidence="6">Binds 1 zinc ion.</text>
</comment>
<evidence type="ECO:0000256" key="6">
    <source>
        <dbReference type="RuleBase" id="RU003435"/>
    </source>
</evidence>